<dbReference type="EMBL" id="AFWT01000016">
    <property type="protein sequence ID" value="EGV30822.1"/>
    <property type="molecule type" value="Genomic_DNA"/>
</dbReference>
<accession>G2E2A6</accession>
<dbReference type="OrthoDB" id="9810649at2"/>
<dbReference type="RefSeq" id="WP_007041167.1">
    <property type="nucleotide sequence ID" value="NZ_AFWT01000016.1"/>
</dbReference>
<dbReference type="PATRIC" id="fig|765913.3.peg.2494"/>
<comment type="caution">
    <text evidence="1">The sequence shown here is derived from an EMBL/GenBank/DDBJ whole genome shotgun (WGS) entry which is preliminary data.</text>
</comment>
<dbReference type="AlphaFoldDB" id="G2E2A6"/>
<organism evidence="1 2">
    <name type="scientific">Thiorhodococcus drewsii AZ1</name>
    <dbReference type="NCBI Taxonomy" id="765913"/>
    <lineage>
        <taxon>Bacteria</taxon>
        <taxon>Pseudomonadati</taxon>
        <taxon>Pseudomonadota</taxon>
        <taxon>Gammaproteobacteria</taxon>
        <taxon>Chromatiales</taxon>
        <taxon>Chromatiaceae</taxon>
        <taxon>Thiorhodococcus</taxon>
    </lineage>
</organism>
<keyword evidence="2" id="KW-1185">Reference proteome</keyword>
<name>G2E2A6_9GAMM</name>
<dbReference type="Proteomes" id="UP000004200">
    <property type="component" value="Unassembled WGS sequence"/>
</dbReference>
<reference evidence="1 2" key="1">
    <citation type="submission" date="2011-06" db="EMBL/GenBank/DDBJ databases">
        <title>The draft genome of Thiorhodococcus drewsii AZ1.</title>
        <authorList>
            <consortium name="US DOE Joint Genome Institute (JGI-PGF)"/>
            <person name="Lucas S."/>
            <person name="Han J."/>
            <person name="Lapidus A."/>
            <person name="Cheng J.-F."/>
            <person name="Goodwin L."/>
            <person name="Pitluck S."/>
            <person name="Peters L."/>
            <person name="Land M.L."/>
            <person name="Hauser L."/>
            <person name="Vogl K."/>
            <person name="Liu Z."/>
            <person name="Imhoff J."/>
            <person name="Thiel V."/>
            <person name="Frigaard N.-U."/>
            <person name="Bryant D.A."/>
            <person name="Woyke T.J."/>
        </authorList>
    </citation>
    <scope>NUCLEOTIDE SEQUENCE [LARGE SCALE GENOMIC DNA]</scope>
    <source>
        <strain evidence="1 2">AZ1</strain>
    </source>
</reference>
<evidence type="ECO:0008006" key="3">
    <source>
        <dbReference type="Google" id="ProtNLM"/>
    </source>
</evidence>
<dbReference type="STRING" id="765913.ThidrDRAFT_2454"/>
<protein>
    <recommendedName>
        <fullName evidence="3">Acetyltransferase</fullName>
    </recommendedName>
</protein>
<proteinExistence type="predicted"/>
<dbReference type="eggNOG" id="ENOG5032YBX">
    <property type="taxonomic scope" value="Bacteria"/>
</dbReference>
<evidence type="ECO:0000313" key="1">
    <source>
        <dbReference type="EMBL" id="EGV30822.1"/>
    </source>
</evidence>
<sequence>MFVQHKTTGKLIEILALTDLINPLHAEVTGRFHQGEEAQEPEDYPKADLIFPSGEPLPRCWTDAHYRDEEIARG</sequence>
<gene>
    <name evidence="1" type="ORF">ThidrDRAFT_2454</name>
</gene>
<evidence type="ECO:0000313" key="2">
    <source>
        <dbReference type="Proteomes" id="UP000004200"/>
    </source>
</evidence>